<proteinExistence type="predicted"/>
<evidence type="ECO:0000256" key="4">
    <source>
        <dbReference type="ARBA" id="ARBA00023136"/>
    </source>
</evidence>
<accession>A0A2G9YIK4</accession>
<dbReference type="EMBL" id="PCRK01000118">
    <property type="protein sequence ID" value="PIP19070.1"/>
    <property type="molecule type" value="Genomic_DNA"/>
</dbReference>
<evidence type="ECO:0000256" key="5">
    <source>
        <dbReference type="SAM" id="Phobius"/>
    </source>
</evidence>
<dbReference type="Gene3D" id="1.20.120.1630">
    <property type="match status" value="1"/>
</dbReference>
<evidence type="ECO:0000256" key="1">
    <source>
        <dbReference type="ARBA" id="ARBA00004127"/>
    </source>
</evidence>
<dbReference type="GO" id="GO:0012505">
    <property type="term" value="C:endomembrane system"/>
    <property type="evidence" value="ECO:0007669"/>
    <property type="project" value="UniProtKB-SubCell"/>
</dbReference>
<evidence type="ECO:0008006" key="8">
    <source>
        <dbReference type="Google" id="ProtNLM"/>
    </source>
</evidence>
<comment type="caution">
    <text evidence="6">The sequence shown here is derived from an EMBL/GenBank/DDBJ whole genome shotgun (WGS) entry which is preliminary data.</text>
</comment>
<feature type="transmembrane region" description="Helical" evidence="5">
    <location>
        <begin position="97"/>
        <end position="116"/>
    </location>
</feature>
<keyword evidence="4 5" id="KW-0472">Membrane</keyword>
<evidence type="ECO:0000256" key="2">
    <source>
        <dbReference type="ARBA" id="ARBA00022692"/>
    </source>
</evidence>
<organism evidence="6 7">
    <name type="scientific">Candidatus Sherwoodlollariibacterium unditelluris</name>
    <dbReference type="NCBI Taxonomy" id="1974757"/>
    <lineage>
        <taxon>Bacteria</taxon>
        <taxon>Pseudomonadati</taxon>
        <taxon>Candidatus Omnitrophota</taxon>
        <taxon>Candidatus Sherwoodlollariibacterium</taxon>
    </lineage>
</organism>
<evidence type="ECO:0000313" key="6">
    <source>
        <dbReference type="EMBL" id="PIP19070.1"/>
    </source>
</evidence>
<dbReference type="Pfam" id="PF04191">
    <property type="entry name" value="PEMT"/>
    <property type="match status" value="1"/>
</dbReference>
<dbReference type="InterPro" id="IPR007318">
    <property type="entry name" value="Phopholipid_MeTrfase"/>
</dbReference>
<reference evidence="6 7" key="1">
    <citation type="submission" date="2017-09" db="EMBL/GenBank/DDBJ databases">
        <title>Depth-based differentiation of microbial function through sediment-hosted aquifers and enrichment of novel symbionts in the deep terrestrial subsurface.</title>
        <authorList>
            <person name="Probst A.J."/>
            <person name="Ladd B."/>
            <person name="Jarett J.K."/>
            <person name="Geller-Mcgrath D.E."/>
            <person name="Sieber C.M."/>
            <person name="Emerson J.B."/>
            <person name="Anantharaman K."/>
            <person name="Thomas B.C."/>
            <person name="Malmstrom R."/>
            <person name="Stieglmeier M."/>
            <person name="Klingl A."/>
            <person name="Woyke T."/>
            <person name="Ryan C.M."/>
            <person name="Banfield J.F."/>
        </authorList>
    </citation>
    <scope>NUCLEOTIDE SEQUENCE [LARGE SCALE GENOMIC DNA]</scope>
    <source>
        <strain evidence="6">CG23_combo_of_CG06-09_8_20_14_all_41_10</strain>
    </source>
</reference>
<keyword evidence="2 5" id="KW-0812">Transmembrane</keyword>
<comment type="subcellular location">
    <subcellularLocation>
        <location evidence="1">Endomembrane system</location>
        <topology evidence="1">Multi-pass membrane protein</topology>
    </subcellularLocation>
</comment>
<gene>
    <name evidence="6" type="ORF">COX41_04855</name>
</gene>
<evidence type="ECO:0000313" key="7">
    <source>
        <dbReference type="Proteomes" id="UP000231292"/>
    </source>
</evidence>
<dbReference type="AlphaFoldDB" id="A0A2G9YIK4"/>
<name>A0A2G9YIK4_9BACT</name>
<evidence type="ECO:0000256" key="3">
    <source>
        <dbReference type="ARBA" id="ARBA00022989"/>
    </source>
</evidence>
<dbReference type="Proteomes" id="UP000231292">
    <property type="component" value="Unassembled WGS sequence"/>
</dbReference>
<protein>
    <recommendedName>
        <fullName evidence="8">Steroid 5-alpha reductase C-terminal domain-containing protein</fullName>
    </recommendedName>
</protein>
<feature type="transmembrane region" description="Helical" evidence="5">
    <location>
        <begin position="12"/>
        <end position="44"/>
    </location>
</feature>
<feature type="transmembrane region" description="Helical" evidence="5">
    <location>
        <begin position="128"/>
        <end position="145"/>
    </location>
</feature>
<keyword evidence="3 5" id="KW-1133">Transmembrane helix</keyword>
<sequence length="157" mass="19003">MALMYSISRNPLYLGNFIIVFGITLFIQVWWLALLVWFGFWIYYERIIFTEEEFLRSKFKDQFLEWAKKTPIVIPRFRNWKKPELGFSFKTVLRREFSTYFSIVTTFFFLEVVTNFLSKKKFTVNSSWVIFFAISLGIYLTFFILKKKTKLLNVVGR</sequence>